<evidence type="ECO:0008006" key="3">
    <source>
        <dbReference type="Google" id="ProtNLM"/>
    </source>
</evidence>
<keyword evidence="2" id="KW-1185">Reference proteome</keyword>
<sequence>MQLHNVKTQFNLPARFDSKDTVGINFRHFILYLRDDIASEIKGEIVEVRFLWTDEAIEQNRSERLNSFPRHALSMLELIEDRIEHLPCTVAVCETSKSACSVAIATQSSQQIHQLIGAMVCPNKFTMPVLYDHAISATEFIAQRLNSSEGKDV</sequence>
<dbReference type="Proteomes" id="UP000709336">
    <property type="component" value="Unassembled WGS sequence"/>
</dbReference>
<protein>
    <recommendedName>
        <fullName evidence="3">DUF3037 domain-containing protein</fullName>
    </recommendedName>
</protein>
<accession>A0ABX1QX03</accession>
<evidence type="ECO:0000313" key="1">
    <source>
        <dbReference type="EMBL" id="NMH58745.1"/>
    </source>
</evidence>
<dbReference type="RefSeq" id="WP_169209297.1">
    <property type="nucleotide sequence ID" value="NZ_JAATNW010000001.1"/>
</dbReference>
<dbReference type="EMBL" id="JAATNW010000001">
    <property type="protein sequence ID" value="NMH58745.1"/>
    <property type="molecule type" value="Genomic_DNA"/>
</dbReference>
<reference evidence="1 2" key="1">
    <citation type="submission" date="2020-03" db="EMBL/GenBank/DDBJ databases">
        <title>Alteromonas ponticola sp. nov., isolated from seawater.</title>
        <authorList>
            <person name="Yoon J.-H."/>
            <person name="Kim Y.-O."/>
        </authorList>
    </citation>
    <scope>NUCLEOTIDE SEQUENCE [LARGE SCALE GENOMIC DNA]</scope>
    <source>
        <strain evidence="1 2">MYP5</strain>
    </source>
</reference>
<name>A0ABX1QX03_9ALTE</name>
<gene>
    <name evidence="1" type="ORF">HCJ96_01740</name>
</gene>
<organism evidence="1 2">
    <name type="scientific">Alteromonas ponticola</name>
    <dbReference type="NCBI Taxonomy" id="2720613"/>
    <lineage>
        <taxon>Bacteria</taxon>
        <taxon>Pseudomonadati</taxon>
        <taxon>Pseudomonadota</taxon>
        <taxon>Gammaproteobacteria</taxon>
        <taxon>Alteromonadales</taxon>
        <taxon>Alteromonadaceae</taxon>
        <taxon>Alteromonas/Salinimonas group</taxon>
        <taxon>Alteromonas</taxon>
    </lineage>
</organism>
<comment type="caution">
    <text evidence="1">The sequence shown here is derived from an EMBL/GenBank/DDBJ whole genome shotgun (WGS) entry which is preliminary data.</text>
</comment>
<proteinExistence type="predicted"/>
<evidence type="ECO:0000313" key="2">
    <source>
        <dbReference type="Proteomes" id="UP000709336"/>
    </source>
</evidence>